<evidence type="ECO:0000313" key="3">
    <source>
        <dbReference type="Proteomes" id="UP000034883"/>
    </source>
</evidence>
<dbReference type="PROSITE" id="PS51257">
    <property type="entry name" value="PROKAR_LIPOPROTEIN"/>
    <property type="match status" value="1"/>
</dbReference>
<dbReference type="Proteomes" id="UP000034883">
    <property type="component" value="Chromosome"/>
</dbReference>
<dbReference type="EMBL" id="CP011125">
    <property type="protein sequence ID" value="AKF09818.1"/>
    <property type="molecule type" value="Genomic_DNA"/>
</dbReference>
<evidence type="ECO:0000256" key="1">
    <source>
        <dbReference type="SAM" id="SignalP"/>
    </source>
</evidence>
<dbReference type="KEGG" id="samy:DB32_006967"/>
<feature type="signal peptide" evidence="1">
    <location>
        <begin position="1"/>
        <end position="20"/>
    </location>
</feature>
<proteinExistence type="predicted"/>
<dbReference type="AlphaFoldDB" id="A0A0F6W816"/>
<dbReference type="STRING" id="927083.DB32_006967"/>
<reference evidence="2 3" key="1">
    <citation type="submission" date="2015-03" db="EMBL/GenBank/DDBJ databases">
        <title>Genome assembly of Sandaracinus amylolyticus DSM 53668.</title>
        <authorList>
            <person name="Sharma G."/>
            <person name="Subramanian S."/>
        </authorList>
    </citation>
    <scope>NUCLEOTIDE SEQUENCE [LARGE SCALE GENOMIC DNA]</scope>
    <source>
        <strain evidence="2 3">DSM 53668</strain>
    </source>
</reference>
<sequence length="252" mass="26185">MTRIVFALSTLALVGCTPFALSPPARTLPLESSATLEEGQASVQIAGSYIDAIDVRGGSGSVRGRVGVASQIELQAEGTIAHLDYGDERSPLLGAGRMGVKFAPIESVGLVAGVGAGGHSYGPFVAPDIGVIFAYENPYVVPWGAARAFVSLPVDPSTVRVTQPDGDTVETFDLTPPSTAGWQLSTGIRIPVVIDAELDRPRRGSRVDIHLGVAYSRLHGLEGGDEIGLYQVEAGVEIVIDPSVGARAPAEL</sequence>
<accession>A0A0F6W816</accession>
<protein>
    <recommendedName>
        <fullName evidence="4">Lipoprotein</fullName>
    </recommendedName>
</protein>
<feature type="chain" id="PRO_5002511964" description="Lipoprotein" evidence="1">
    <location>
        <begin position="21"/>
        <end position="252"/>
    </location>
</feature>
<keyword evidence="3" id="KW-1185">Reference proteome</keyword>
<name>A0A0F6W816_9BACT</name>
<keyword evidence="1" id="KW-0732">Signal</keyword>
<evidence type="ECO:0000313" key="2">
    <source>
        <dbReference type="EMBL" id="AKF09818.1"/>
    </source>
</evidence>
<gene>
    <name evidence="2" type="ORF">DB32_006967</name>
</gene>
<dbReference type="OrthoDB" id="5539183at2"/>
<evidence type="ECO:0008006" key="4">
    <source>
        <dbReference type="Google" id="ProtNLM"/>
    </source>
</evidence>
<dbReference type="RefSeq" id="WP_053236828.1">
    <property type="nucleotide sequence ID" value="NZ_CP011125.1"/>
</dbReference>
<organism evidence="2 3">
    <name type="scientific">Sandaracinus amylolyticus</name>
    <dbReference type="NCBI Taxonomy" id="927083"/>
    <lineage>
        <taxon>Bacteria</taxon>
        <taxon>Pseudomonadati</taxon>
        <taxon>Myxococcota</taxon>
        <taxon>Polyangia</taxon>
        <taxon>Polyangiales</taxon>
        <taxon>Sandaracinaceae</taxon>
        <taxon>Sandaracinus</taxon>
    </lineage>
</organism>